<keyword evidence="3" id="KW-1185">Reference proteome</keyword>
<name>A0ABS7W2L7_STROV</name>
<dbReference type="CDD" id="cd09731">
    <property type="entry name" value="Cse2_I-E"/>
    <property type="match status" value="1"/>
</dbReference>
<gene>
    <name evidence="2" type="primary">casB</name>
    <name evidence="2" type="ORF">KVH32_13775</name>
</gene>
<evidence type="ECO:0000313" key="2">
    <source>
        <dbReference type="EMBL" id="MBZ6152221.1"/>
    </source>
</evidence>
<dbReference type="Pfam" id="PF09485">
    <property type="entry name" value="CRISPR_Cse2"/>
    <property type="match status" value="2"/>
</dbReference>
<protein>
    <submittedName>
        <fullName evidence="2">Type I-E CRISPR-associated protein Cse2/CasB</fullName>
    </submittedName>
</protein>
<dbReference type="InterPro" id="IPR038287">
    <property type="entry name" value="Cse2_sf"/>
</dbReference>
<evidence type="ECO:0000313" key="3">
    <source>
        <dbReference type="Proteomes" id="UP000758701"/>
    </source>
</evidence>
<dbReference type="Gene3D" id="1.10.520.40">
    <property type="entry name" value="CRISPR-associated protein Cse2"/>
    <property type="match status" value="2"/>
</dbReference>
<dbReference type="NCBIfam" id="TIGR02548">
    <property type="entry name" value="casB_cse2"/>
    <property type="match status" value="2"/>
</dbReference>
<feature type="region of interest" description="Disordered" evidence="1">
    <location>
        <begin position="192"/>
        <end position="212"/>
    </location>
</feature>
<dbReference type="InterPro" id="IPR013382">
    <property type="entry name" value="CRISPR-assoc_prot_Cse2"/>
</dbReference>
<comment type="caution">
    <text evidence="2">The sequence shown here is derived from an EMBL/GenBank/DDBJ whole genome shotgun (WGS) entry which is preliminary data.</text>
</comment>
<organism evidence="2 3">
    <name type="scientific">Streptomyces olivaceus</name>
    <dbReference type="NCBI Taxonomy" id="47716"/>
    <lineage>
        <taxon>Bacteria</taxon>
        <taxon>Bacillati</taxon>
        <taxon>Actinomycetota</taxon>
        <taxon>Actinomycetes</taxon>
        <taxon>Kitasatosporales</taxon>
        <taxon>Streptomycetaceae</taxon>
        <taxon>Streptomyces</taxon>
    </lineage>
</organism>
<dbReference type="RefSeq" id="WP_224290868.1">
    <property type="nucleotide sequence ID" value="NZ_JAHSST010000015.1"/>
</dbReference>
<proteinExistence type="predicted"/>
<accession>A0ABS7W2L7</accession>
<evidence type="ECO:0000256" key="1">
    <source>
        <dbReference type="SAM" id="MobiDB-lite"/>
    </source>
</evidence>
<dbReference type="Proteomes" id="UP000758701">
    <property type="component" value="Unassembled WGS sequence"/>
</dbReference>
<dbReference type="EMBL" id="JAHSTP010000004">
    <property type="protein sequence ID" value="MBZ6152221.1"/>
    <property type="molecule type" value="Genomic_DNA"/>
</dbReference>
<sequence length="394" mass="43802">MTNRGSTSASRTAANRLRLFFWEETAGDWHSANSEGRRPEFPEYVTRGLRALREGVGREAGTVASMLPVHRVFLRDDGSDRLPDRYVAEHHTLTLFGLHQHAASEPVHRPGVGLGTACLLLRRSEALTDSAVERRLTAAATSQDLHELVQHLQRLVPLLRRAGIGLDYTRLFHELTRWDSPQRDRVLRSWGLQYTDPGTPSQEGDTDDTGAEQTPYWGTFDPESGETGAELAALRSGTGREPGTVAAMWPFHRTRMASEWRDRGSLTRDLAAEHIALTLFARHQQSHSRRVHIAGNSPGTAAGLLAHRNAADGEGKAATAALERRFGTLLTSADTDELAMHLRSLVPLLNRAGIGLDYNLLRTALRTWDDPRRPDDATGYRQQWDHDFHRAASA</sequence>
<reference evidence="2 3" key="1">
    <citation type="submission" date="2021-06" db="EMBL/GenBank/DDBJ databases">
        <title>Ecological speciation of a Streptomyces species isolated from different habitats and geographic origins.</title>
        <authorList>
            <person name="Wang J."/>
        </authorList>
    </citation>
    <scope>NUCLEOTIDE SEQUENCE [LARGE SCALE GENOMIC DNA]</scope>
    <source>
        <strain evidence="2 3">FXJ8.012</strain>
    </source>
</reference>